<evidence type="ECO:0000256" key="1">
    <source>
        <dbReference type="ARBA" id="ARBA00007447"/>
    </source>
</evidence>
<dbReference type="GO" id="GO:0000324">
    <property type="term" value="C:fungal-type vacuole"/>
    <property type="evidence" value="ECO:0007669"/>
    <property type="project" value="TreeGrafter"/>
</dbReference>
<gene>
    <name evidence="6" type="ORF">KGF57_003181</name>
</gene>
<keyword evidence="4" id="KW-0732">Signal</keyword>
<organism evidence="6 7">
    <name type="scientific">Candida theae</name>
    <dbReference type="NCBI Taxonomy" id="1198502"/>
    <lineage>
        <taxon>Eukaryota</taxon>
        <taxon>Fungi</taxon>
        <taxon>Dikarya</taxon>
        <taxon>Ascomycota</taxon>
        <taxon>Saccharomycotina</taxon>
        <taxon>Pichiomycetes</taxon>
        <taxon>Debaryomycetaceae</taxon>
        <taxon>Candida/Lodderomyces clade</taxon>
        <taxon>Candida</taxon>
    </lineage>
</organism>
<name>A0AAD5FY05_9ASCO</name>
<dbReference type="Pfam" id="PF00026">
    <property type="entry name" value="Asp"/>
    <property type="match status" value="1"/>
</dbReference>
<evidence type="ECO:0000256" key="3">
    <source>
        <dbReference type="SAM" id="MobiDB-lite"/>
    </source>
</evidence>
<proteinExistence type="inferred from homology"/>
<dbReference type="SUPFAM" id="SSF50630">
    <property type="entry name" value="Acid proteases"/>
    <property type="match status" value="1"/>
</dbReference>
<feature type="signal peptide" evidence="4">
    <location>
        <begin position="1"/>
        <end position="19"/>
    </location>
</feature>
<dbReference type="Gene3D" id="2.40.70.10">
    <property type="entry name" value="Acid Proteases"/>
    <property type="match status" value="2"/>
</dbReference>
<dbReference type="GeneID" id="76151240"/>
<dbReference type="InterPro" id="IPR021109">
    <property type="entry name" value="Peptidase_aspartic_dom_sf"/>
</dbReference>
<evidence type="ECO:0000313" key="7">
    <source>
        <dbReference type="Proteomes" id="UP001204833"/>
    </source>
</evidence>
<dbReference type="AlphaFoldDB" id="A0AAD5FY05"/>
<feature type="compositionally biased region" description="Polar residues" evidence="3">
    <location>
        <begin position="396"/>
        <end position="408"/>
    </location>
</feature>
<evidence type="ECO:0000256" key="2">
    <source>
        <dbReference type="ARBA" id="ARBA00023157"/>
    </source>
</evidence>
<dbReference type="InterPro" id="IPR033121">
    <property type="entry name" value="PEPTIDASE_A1"/>
</dbReference>
<feature type="domain" description="Peptidase A1" evidence="5">
    <location>
        <begin position="34"/>
        <end position="345"/>
    </location>
</feature>
<dbReference type="RefSeq" id="XP_051608190.1">
    <property type="nucleotide sequence ID" value="XM_051752574.1"/>
</dbReference>
<evidence type="ECO:0000256" key="4">
    <source>
        <dbReference type="SAM" id="SignalP"/>
    </source>
</evidence>
<dbReference type="EMBL" id="JAIHNG010000121">
    <property type="protein sequence ID" value="KAI5957487.1"/>
    <property type="molecule type" value="Genomic_DNA"/>
</dbReference>
<dbReference type="PROSITE" id="PS51767">
    <property type="entry name" value="PEPTIDASE_A1"/>
    <property type="match status" value="1"/>
</dbReference>
<keyword evidence="7" id="KW-1185">Reference proteome</keyword>
<dbReference type="PANTHER" id="PTHR47966:SF51">
    <property type="entry name" value="BETA-SITE APP-CLEAVING ENZYME, ISOFORM A-RELATED"/>
    <property type="match status" value="1"/>
</dbReference>
<comment type="similarity">
    <text evidence="1">Belongs to the peptidase A1 family.</text>
</comment>
<feature type="chain" id="PRO_5042069850" evidence="4">
    <location>
        <begin position="20"/>
        <end position="492"/>
    </location>
</feature>
<dbReference type="GO" id="GO:0004190">
    <property type="term" value="F:aspartic-type endopeptidase activity"/>
    <property type="evidence" value="ECO:0007669"/>
    <property type="project" value="InterPro"/>
</dbReference>
<feature type="compositionally biased region" description="Low complexity" evidence="3">
    <location>
        <begin position="409"/>
        <end position="454"/>
    </location>
</feature>
<sequence>MLQLLAIVIVSIAVASSEAASYKFSLRESEGLYYIQDFFLGTPPQELHQILIDTGSSDLIVLQSGFNYRESSSFINTTNEFTGLYGSIGLFGMVQAFEVVTSPNGLVLQNETFGLADADVVPAEFNGENGILGLAYTRTEFIRPTYNHFTYLLKDEGKIDRVLFAINGQSSDPSIVFGGIHAGIYEEPLTRVPLLPRPGTTTDFYVPMITVDEIKLGDIVISNQISAFSVDTGADVFVPPTPVLANLFTAIGADRFDDDDEGYTYFNIDDFKDKVLTLDVQGLEFTIELNDLIQDEKVVNGTTYVAIPQYSVDIGINADAGTLPGFLLKEWYMVWDYDNHQMYFARYMPSGEQVESIVNVASGYELPVGTKDAPDPTNTYTAAYQANLETTITETNAETSSALGSSVETSGSDSATTLSDTSSSFETSDIESSAGSSSSSDAQSTTVSESSLETSLIEHEALGTTFSYESSTTEVYHTEITVTEYAQVCRSV</sequence>
<dbReference type="PANTHER" id="PTHR47966">
    <property type="entry name" value="BETA-SITE APP-CLEAVING ENZYME, ISOFORM A-RELATED"/>
    <property type="match status" value="1"/>
</dbReference>
<comment type="caution">
    <text evidence="6">The sequence shown here is derived from an EMBL/GenBank/DDBJ whole genome shotgun (WGS) entry which is preliminary data.</text>
</comment>
<evidence type="ECO:0000259" key="5">
    <source>
        <dbReference type="PROSITE" id="PS51767"/>
    </source>
</evidence>
<dbReference type="Proteomes" id="UP001204833">
    <property type="component" value="Unassembled WGS sequence"/>
</dbReference>
<accession>A0AAD5FY05</accession>
<protein>
    <submittedName>
        <fullName evidence="6">SAP30</fullName>
    </submittedName>
</protein>
<feature type="region of interest" description="Disordered" evidence="3">
    <location>
        <begin position="396"/>
        <end position="454"/>
    </location>
</feature>
<evidence type="ECO:0000313" key="6">
    <source>
        <dbReference type="EMBL" id="KAI5957487.1"/>
    </source>
</evidence>
<dbReference type="InterPro" id="IPR001461">
    <property type="entry name" value="Aspartic_peptidase_A1"/>
</dbReference>
<dbReference type="GO" id="GO:0051603">
    <property type="term" value="P:proteolysis involved in protein catabolic process"/>
    <property type="evidence" value="ECO:0007669"/>
    <property type="project" value="TreeGrafter"/>
</dbReference>
<keyword evidence="2" id="KW-1015">Disulfide bond</keyword>
<reference evidence="6 7" key="1">
    <citation type="journal article" date="2022" name="DNA Res.">
        <title>Genome analysis of five recently described species of the CUG-Ser clade uncovers Candida theae as a new hybrid lineage with pathogenic potential in the Candida parapsilosis species complex.</title>
        <authorList>
            <person name="Mixao V."/>
            <person name="Del Olmo V."/>
            <person name="Hegedusova E."/>
            <person name="Saus E."/>
            <person name="Pryszcz L."/>
            <person name="Cillingova A."/>
            <person name="Nosek J."/>
            <person name="Gabaldon T."/>
        </authorList>
    </citation>
    <scope>NUCLEOTIDE SEQUENCE [LARGE SCALE GENOMIC DNA]</scope>
    <source>
        <strain evidence="6 7">CBS 12239</strain>
    </source>
</reference>